<gene>
    <name evidence="3" type="ORF">RND71_024596</name>
</gene>
<dbReference type="SUPFAM" id="SSF53474">
    <property type="entry name" value="alpha/beta-Hydrolases"/>
    <property type="match status" value="1"/>
</dbReference>
<dbReference type="InterPro" id="IPR029058">
    <property type="entry name" value="AB_hydrolase_fold"/>
</dbReference>
<comment type="similarity">
    <text evidence="1">Belongs to the 'GDXG' lipolytic enzyme family.</text>
</comment>
<dbReference type="PANTHER" id="PTHR23024">
    <property type="entry name" value="ARYLACETAMIDE DEACETYLASE"/>
    <property type="match status" value="1"/>
</dbReference>
<feature type="domain" description="Alpha/beta hydrolase fold-3" evidence="2">
    <location>
        <begin position="2"/>
        <end position="96"/>
    </location>
</feature>
<dbReference type="InterPro" id="IPR013094">
    <property type="entry name" value="AB_hydrolase_3"/>
</dbReference>
<evidence type="ECO:0000256" key="1">
    <source>
        <dbReference type="ARBA" id="ARBA00010515"/>
    </source>
</evidence>
<protein>
    <recommendedName>
        <fullName evidence="2">Alpha/beta hydrolase fold-3 domain-containing protein</fullName>
    </recommendedName>
</protein>
<dbReference type="EMBL" id="JAVYJV010000013">
    <property type="protein sequence ID" value="KAK4355625.1"/>
    <property type="molecule type" value="Genomic_DNA"/>
</dbReference>
<evidence type="ECO:0000313" key="4">
    <source>
        <dbReference type="Proteomes" id="UP001291623"/>
    </source>
</evidence>
<accession>A0AAE1RNM1</accession>
<organism evidence="3 4">
    <name type="scientific">Anisodus tanguticus</name>
    <dbReference type="NCBI Taxonomy" id="243964"/>
    <lineage>
        <taxon>Eukaryota</taxon>
        <taxon>Viridiplantae</taxon>
        <taxon>Streptophyta</taxon>
        <taxon>Embryophyta</taxon>
        <taxon>Tracheophyta</taxon>
        <taxon>Spermatophyta</taxon>
        <taxon>Magnoliopsida</taxon>
        <taxon>eudicotyledons</taxon>
        <taxon>Gunneridae</taxon>
        <taxon>Pentapetalae</taxon>
        <taxon>asterids</taxon>
        <taxon>lamiids</taxon>
        <taxon>Solanales</taxon>
        <taxon>Solanaceae</taxon>
        <taxon>Solanoideae</taxon>
        <taxon>Hyoscyameae</taxon>
        <taxon>Anisodus</taxon>
    </lineage>
</organism>
<reference evidence="3" key="1">
    <citation type="submission" date="2023-12" db="EMBL/GenBank/DDBJ databases">
        <title>Genome assembly of Anisodus tanguticus.</title>
        <authorList>
            <person name="Wang Y.-J."/>
        </authorList>
    </citation>
    <scope>NUCLEOTIDE SEQUENCE</scope>
    <source>
        <strain evidence="3">KB-2021</strain>
        <tissue evidence="3">Leaf</tissue>
    </source>
</reference>
<proteinExistence type="inferred from homology"/>
<dbReference type="Gene3D" id="3.40.50.1820">
    <property type="entry name" value="alpha/beta hydrolase"/>
    <property type="match status" value="1"/>
</dbReference>
<name>A0AAE1RNM1_9SOLA</name>
<comment type="caution">
    <text evidence="3">The sequence shown here is derived from an EMBL/GenBank/DDBJ whole genome shotgun (WGS) entry which is preliminary data.</text>
</comment>
<keyword evidence="4" id="KW-1185">Reference proteome</keyword>
<evidence type="ECO:0000259" key="2">
    <source>
        <dbReference type="Pfam" id="PF07859"/>
    </source>
</evidence>
<dbReference type="Proteomes" id="UP001291623">
    <property type="component" value="Unassembled WGS sequence"/>
</dbReference>
<dbReference type="GO" id="GO:0016787">
    <property type="term" value="F:hydrolase activity"/>
    <property type="evidence" value="ECO:0007669"/>
    <property type="project" value="InterPro"/>
</dbReference>
<dbReference type="Pfam" id="PF07859">
    <property type="entry name" value="Abhydrolase_3"/>
    <property type="match status" value="1"/>
</dbReference>
<evidence type="ECO:0000313" key="3">
    <source>
        <dbReference type="EMBL" id="KAK4355625.1"/>
    </source>
</evidence>
<sequence>MLAPEHDVPTIYEDCWTALQRVAAHASEKFTNANKDPWLKKYADFSRLSIIGDSAGGNIVYHMTMIAGRDGGINENVAINGSIHAFPYLLIPIENAEQIVSYKIWTAIAPPSEAGFHSTILIHLLKRLIGMKKSGWKEEIEFIEFKGEGHCFQMENSEEEKAQDLIKRFASFIQT</sequence>
<dbReference type="AlphaFoldDB" id="A0AAE1RNM1"/>
<dbReference type="PANTHER" id="PTHR23024:SF522">
    <property type="entry name" value="2-HYDROXYISOFLAVANONE DEHYDRATASE"/>
    <property type="match status" value="1"/>
</dbReference>
<dbReference type="InterPro" id="IPR050466">
    <property type="entry name" value="Carboxylest/Gibb_receptor"/>
</dbReference>